<sequence>MTPAWRTLRPALVSPRRETGRQPQALLPIEIWDLVLQTLVADHRLLQIACVCRVFNELAIALFLRRKKINPSTGVVTVYSHTLAALRLSCGHLPINTLSCRLFTLNLLRSMRTLRAVVEKCPDLTNLHLKWRTERFTVEKNFPLALCNVLYAMSKRMAGPVIVVGTNFISRFEAADLCTRQRHNWIPARIRRVLKVEDGASQFSAQLKAQGLGYPTEVQIQCLRAELGPIKCFTLIAFDTGSLTLAPTKTLSAADISTILPHLRVPSLRFVYLHTDAIDPAALSQFLSRHTEVMAIHFVHTVTDGPCHPLCTPPVVLPSLSNISSSDAAKIPALLDAFELSPSLHTIGIDLHRTTPPLKTALRHISLRTSTTRLVLNLPRKIGAALRACPPDDEERAILSALHSVHVVLLFATSIADARAVLPWLAMLPALQTLELQKLNSKGVKRVVTPELLAFIEEARTAHPSIANVWTNWR</sequence>
<dbReference type="AlphaFoldDB" id="A0AAD6UU14"/>
<evidence type="ECO:0000313" key="2">
    <source>
        <dbReference type="Proteomes" id="UP001219525"/>
    </source>
</evidence>
<gene>
    <name evidence="1" type="ORF">GGX14DRAFT_578387</name>
</gene>
<evidence type="ECO:0000313" key="1">
    <source>
        <dbReference type="EMBL" id="KAJ7192074.1"/>
    </source>
</evidence>
<comment type="caution">
    <text evidence="1">The sequence shown here is derived from an EMBL/GenBank/DDBJ whole genome shotgun (WGS) entry which is preliminary data.</text>
</comment>
<organism evidence="1 2">
    <name type="scientific">Mycena pura</name>
    <dbReference type="NCBI Taxonomy" id="153505"/>
    <lineage>
        <taxon>Eukaryota</taxon>
        <taxon>Fungi</taxon>
        <taxon>Dikarya</taxon>
        <taxon>Basidiomycota</taxon>
        <taxon>Agaricomycotina</taxon>
        <taxon>Agaricomycetes</taxon>
        <taxon>Agaricomycetidae</taxon>
        <taxon>Agaricales</taxon>
        <taxon>Marasmiineae</taxon>
        <taxon>Mycenaceae</taxon>
        <taxon>Mycena</taxon>
    </lineage>
</organism>
<dbReference type="Proteomes" id="UP001219525">
    <property type="component" value="Unassembled WGS sequence"/>
</dbReference>
<keyword evidence="2" id="KW-1185">Reference proteome</keyword>
<accession>A0AAD6UU14</accession>
<evidence type="ECO:0008006" key="3">
    <source>
        <dbReference type="Google" id="ProtNLM"/>
    </source>
</evidence>
<reference evidence="1" key="1">
    <citation type="submission" date="2023-03" db="EMBL/GenBank/DDBJ databases">
        <title>Massive genome expansion in bonnet fungi (Mycena s.s.) driven by repeated elements and novel gene families across ecological guilds.</title>
        <authorList>
            <consortium name="Lawrence Berkeley National Laboratory"/>
            <person name="Harder C.B."/>
            <person name="Miyauchi S."/>
            <person name="Viragh M."/>
            <person name="Kuo A."/>
            <person name="Thoen E."/>
            <person name="Andreopoulos B."/>
            <person name="Lu D."/>
            <person name="Skrede I."/>
            <person name="Drula E."/>
            <person name="Henrissat B."/>
            <person name="Morin E."/>
            <person name="Kohler A."/>
            <person name="Barry K."/>
            <person name="LaButti K."/>
            <person name="Morin E."/>
            <person name="Salamov A."/>
            <person name="Lipzen A."/>
            <person name="Mereny Z."/>
            <person name="Hegedus B."/>
            <person name="Baldrian P."/>
            <person name="Stursova M."/>
            <person name="Weitz H."/>
            <person name="Taylor A."/>
            <person name="Grigoriev I.V."/>
            <person name="Nagy L.G."/>
            <person name="Martin F."/>
            <person name="Kauserud H."/>
        </authorList>
    </citation>
    <scope>NUCLEOTIDE SEQUENCE</scope>
    <source>
        <strain evidence="1">9144</strain>
    </source>
</reference>
<dbReference type="EMBL" id="JARJCW010000124">
    <property type="protein sequence ID" value="KAJ7192074.1"/>
    <property type="molecule type" value="Genomic_DNA"/>
</dbReference>
<protein>
    <recommendedName>
        <fullName evidence="3">F-box domain-containing protein</fullName>
    </recommendedName>
</protein>
<proteinExistence type="predicted"/>
<name>A0AAD6UU14_9AGAR</name>